<evidence type="ECO:0000256" key="3">
    <source>
        <dbReference type="ARBA" id="ARBA00023163"/>
    </source>
</evidence>
<protein>
    <submittedName>
        <fullName evidence="5">HTH-type transcriptional regulator</fullName>
    </submittedName>
</protein>
<dbReference type="RefSeq" id="WP_093992850.1">
    <property type="nucleotide sequence ID" value="NZ_FXZK01000005.1"/>
</dbReference>
<dbReference type="InterPro" id="IPR051081">
    <property type="entry name" value="HTH_MetalResp_TranReg"/>
</dbReference>
<keyword evidence="3" id="KW-0804">Transcription</keyword>
<evidence type="ECO:0000259" key="4">
    <source>
        <dbReference type="PROSITE" id="PS50987"/>
    </source>
</evidence>
<dbReference type="Proteomes" id="UP000201613">
    <property type="component" value="Unassembled WGS sequence"/>
</dbReference>
<dbReference type="InterPro" id="IPR036388">
    <property type="entry name" value="WH-like_DNA-bd_sf"/>
</dbReference>
<dbReference type="PANTHER" id="PTHR33154:SF33">
    <property type="entry name" value="TRANSCRIPTIONAL REPRESSOR SDPR"/>
    <property type="match status" value="1"/>
</dbReference>
<dbReference type="OrthoDB" id="9790747at2"/>
<dbReference type="EMBL" id="FXZK01000005">
    <property type="protein sequence ID" value="SMY08678.1"/>
    <property type="molecule type" value="Genomic_DNA"/>
</dbReference>
<feature type="domain" description="HTH arsR-type" evidence="4">
    <location>
        <begin position="1"/>
        <end position="89"/>
    </location>
</feature>
<evidence type="ECO:0000256" key="1">
    <source>
        <dbReference type="ARBA" id="ARBA00023015"/>
    </source>
</evidence>
<dbReference type="InterPro" id="IPR001845">
    <property type="entry name" value="HTH_ArsR_DNA-bd_dom"/>
</dbReference>
<proteinExistence type="predicted"/>
<keyword evidence="6" id="KW-1185">Reference proteome</keyword>
<dbReference type="PROSITE" id="PS50987">
    <property type="entry name" value="HTH_ARSR_2"/>
    <property type="match status" value="1"/>
</dbReference>
<evidence type="ECO:0000313" key="5">
    <source>
        <dbReference type="EMBL" id="SMY08678.1"/>
    </source>
</evidence>
<dbReference type="NCBIfam" id="NF033788">
    <property type="entry name" value="HTH_metalloreg"/>
    <property type="match status" value="1"/>
</dbReference>
<accession>A0A238LGF1</accession>
<keyword evidence="2" id="KW-0238">DNA-binding</keyword>
<gene>
    <name evidence="5" type="ORF">LOM8899_02833</name>
</gene>
<dbReference type="PRINTS" id="PR00778">
    <property type="entry name" value="HTHARSR"/>
</dbReference>
<evidence type="ECO:0000256" key="2">
    <source>
        <dbReference type="ARBA" id="ARBA00023125"/>
    </source>
</evidence>
<dbReference type="SUPFAM" id="SSF46785">
    <property type="entry name" value="Winged helix' DNA-binding domain"/>
    <property type="match status" value="1"/>
</dbReference>
<dbReference type="InterPro" id="IPR011991">
    <property type="entry name" value="ArsR-like_HTH"/>
</dbReference>
<dbReference type="GO" id="GO:0003700">
    <property type="term" value="F:DNA-binding transcription factor activity"/>
    <property type="evidence" value="ECO:0007669"/>
    <property type="project" value="InterPro"/>
</dbReference>
<dbReference type="GO" id="GO:0003677">
    <property type="term" value="F:DNA binding"/>
    <property type="evidence" value="ECO:0007669"/>
    <property type="project" value="UniProtKB-KW"/>
</dbReference>
<keyword evidence="1" id="KW-0805">Transcription regulation</keyword>
<dbReference type="PANTHER" id="PTHR33154">
    <property type="entry name" value="TRANSCRIPTIONAL REGULATOR, ARSR FAMILY"/>
    <property type="match status" value="1"/>
</dbReference>
<evidence type="ECO:0000313" key="6">
    <source>
        <dbReference type="Proteomes" id="UP000201613"/>
    </source>
</evidence>
<dbReference type="SMART" id="SM00418">
    <property type="entry name" value="HTH_ARSR"/>
    <property type="match status" value="1"/>
</dbReference>
<sequence>MPYENQFAALSHPLRQQILNRLETHPASVRELTDQLAASQPVVSQHLKVLREAGLISATPAGMKRIYRIEPGQLAELRSYLERHWLNALTDLAPEDSAVDGADD</sequence>
<organism evidence="5 6">
    <name type="scientific">Flavimaricola marinus</name>
    <dbReference type="NCBI Taxonomy" id="1819565"/>
    <lineage>
        <taxon>Bacteria</taxon>
        <taxon>Pseudomonadati</taxon>
        <taxon>Pseudomonadota</taxon>
        <taxon>Alphaproteobacteria</taxon>
        <taxon>Rhodobacterales</taxon>
        <taxon>Paracoccaceae</taxon>
        <taxon>Flavimaricola</taxon>
    </lineage>
</organism>
<dbReference type="Pfam" id="PF01022">
    <property type="entry name" value="HTH_5"/>
    <property type="match status" value="1"/>
</dbReference>
<name>A0A238LGF1_9RHOB</name>
<dbReference type="CDD" id="cd00090">
    <property type="entry name" value="HTH_ARSR"/>
    <property type="match status" value="1"/>
</dbReference>
<dbReference type="Gene3D" id="1.10.10.10">
    <property type="entry name" value="Winged helix-like DNA-binding domain superfamily/Winged helix DNA-binding domain"/>
    <property type="match status" value="1"/>
</dbReference>
<dbReference type="InterPro" id="IPR036390">
    <property type="entry name" value="WH_DNA-bd_sf"/>
</dbReference>
<dbReference type="AlphaFoldDB" id="A0A238LGF1"/>
<reference evidence="5 6" key="1">
    <citation type="submission" date="2017-05" db="EMBL/GenBank/DDBJ databases">
        <authorList>
            <person name="Song R."/>
            <person name="Chenine A.L."/>
            <person name="Ruprecht R.M."/>
        </authorList>
    </citation>
    <scope>NUCLEOTIDE SEQUENCE [LARGE SCALE GENOMIC DNA]</scope>
    <source>
        <strain evidence="5 6">CECT 8899</strain>
    </source>
</reference>